<name>R7ZLL3_9BACT</name>
<organism evidence="1 2">
    <name type="scientific">Lunatimonas lonarensis</name>
    <dbReference type="NCBI Taxonomy" id="1232681"/>
    <lineage>
        <taxon>Bacteria</taxon>
        <taxon>Pseudomonadati</taxon>
        <taxon>Bacteroidota</taxon>
        <taxon>Cytophagia</taxon>
        <taxon>Cytophagales</taxon>
        <taxon>Cyclobacteriaceae</taxon>
    </lineage>
</organism>
<dbReference type="AlphaFoldDB" id="R7ZLL3"/>
<sequence length="37" mass="4370">MNYFIRQRGSLHSPLFMVEQTQRKAEKLNTFMTVIPG</sequence>
<dbReference type="EMBL" id="AQHR01000113">
    <property type="protein sequence ID" value="EON74973.1"/>
    <property type="molecule type" value="Genomic_DNA"/>
</dbReference>
<reference evidence="1 2" key="1">
    <citation type="submission" date="2013-02" db="EMBL/GenBank/DDBJ databases">
        <title>A novel strain isolated from Lonar lake, Maharashtra, India.</title>
        <authorList>
            <person name="Singh A."/>
        </authorList>
    </citation>
    <scope>NUCLEOTIDE SEQUENCE [LARGE SCALE GENOMIC DNA]</scope>
    <source>
        <strain evidence="1 2">AK24</strain>
    </source>
</reference>
<evidence type="ECO:0000313" key="2">
    <source>
        <dbReference type="Proteomes" id="UP000013909"/>
    </source>
</evidence>
<accession>R7ZLL3</accession>
<dbReference type="Proteomes" id="UP000013909">
    <property type="component" value="Unassembled WGS sequence"/>
</dbReference>
<gene>
    <name evidence="1" type="ORF">ADIS_4568</name>
</gene>
<comment type="caution">
    <text evidence="1">The sequence shown here is derived from an EMBL/GenBank/DDBJ whole genome shotgun (WGS) entry which is preliminary data.</text>
</comment>
<evidence type="ECO:0000313" key="1">
    <source>
        <dbReference type="EMBL" id="EON74973.1"/>
    </source>
</evidence>
<keyword evidence="2" id="KW-1185">Reference proteome</keyword>
<protein>
    <submittedName>
        <fullName evidence="1">Uncharacterized protein</fullName>
    </submittedName>
</protein>
<proteinExistence type="predicted"/>